<sequence length="331" mass="36172">MRSLLITSLILLLAAPAAAVTLKLGTLAPEGAAWMNEMRRGATEIKERTAGRVEIKLYGGGVMGNEKSMLRKIRIGQLQGGAFTGGGLADVYPDLSLYGLPLLFDSLEEIDAVRADFDPLLRAGLEEHGFVSFGFAEGGFALLMGNRPIVRLDDMKGQKLWVPEGDTVTSAVMEELGLSPISLPISDVLTGLQTGLVHIVGVSPIGALAFQWHTKVKYVTEAPMAYLCAVLVIDRKAFDKIDEADRLIVREVMERVYQGFDRQNRLDEAAALAALRKQGLNFVTPQSGEVARMRERAQGAMERLSAQGAYSPELYRRIVDLLRERRSGSKP</sequence>
<comment type="caution">
    <text evidence="3">The sequence shown here is derived from an EMBL/GenBank/DDBJ whole genome shotgun (WGS) entry which is preliminary data.</text>
</comment>
<dbReference type="PANTHER" id="PTHR33376">
    <property type="match status" value="1"/>
</dbReference>
<dbReference type="GO" id="GO:0055085">
    <property type="term" value="P:transmembrane transport"/>
    <property type="evidence" value="ECO:0007669"/>
    <property type="project" value="InterPro"/>
</dbReference>
<evidence type="ECO:0000313" key="3">
    <source>
        <dbReference type="EMBL" id="TRO79724.1"/>
    </source>
</evidence>
<name>A0A550J913_9BACT</name>
<organism evidence="3 4">
    <name type="scientific">Trichloromonas acetexigens</name>
    <dbReference type="NCBI Taxonomy" id="38815"/>
    <lineage>
        <taxon>Bacteria</taxon>
        <taxon>Pseudomonadati</taxon>
        <taxon>Thermodesulfobacteriota</taxon>
        <taxon>Desulfuromonadia</taxon>
        <taxon>Desulfuromonadales</taxon>
        <taxon>Trichloromonadaceae</taxon>
        <taxon>Trichloromonas</taxon>
    </lineage>
</organism>
<dbReference type="Gene3D" id="3.40.190.170">
    <property type="entry name" value="Bacterial extracellular solute-binding protein, family 7"/>
    <property type="match status" value="1"/>
</dbReference>
<proteinExistence type="predicted"/>
<reference evidence="3 4" key="1">
    <citation type="submission" date="2019-07" db="EMBL/GenBank/DDBJ databases">
        <title>Insights of Desulfuromonas acetexigens electromicrobiology.</title>
        <authorList>
            <person name="Katuri K."/>
            <person name="Sapireddy V."/>
            <person name="Shaw D.R."/>
            <person name="Saikaly P."/>
        </authorList>
    </citation>
    <scope>NUCLEOTIDE SEQUENCE [LARGE SCALE GENOMIC DNA]</scope>
    <source>
        <strain evidence="3 4">2873</strain>
    </source>
</reference>
<dbReference type="InterPro" id="IPR038404">
    <property type="entry name" value="TRAP_DctP_sf"/>
</dbReference>
<keyword evidence="1 2" id="KW-0732">Signal</keyword>
<dbReference type="EMBL" id="VJVV01000009">
    <property type="protein sequence ID" value="TRO79724.1"/>
    <property type="molecule type" value="Genomic_DNA"/>
</dbReference>
<evidence type="ECO:0000256" key="2">
    <source>
        <dbReference type="SAM" id="SignalP"/>
    </source>
</evidence>
<evidence type="ECO:0000313" key="4">
    <source>
        <dbReference type="Proteomes" id="UP000317155"/>
    </source>
</evidence>
<dbReference type="PANTHER" id="PTHR33376:SF4">
    <property type="entry name" value="SIALIC ACID-BINDING PERIPLASMIC PROTEIN SIAP"/>
    <property type="match status" value="1"/>
</dbReference>
<dbReference type="RefSeq" id="WP_092058814.1">
    <property type="nucleotide sequence ID" value="NZ_FOJJ01000041.1"/>
</dbReference>
<accession>A0A550J913</accession>
<dbReference type="Pfam" id="PF03480">
    <property type="entry name" value="DctP"/>
    <property type="match status" value="1"/>
</dbReference>
<feature type="signal peptide" evidence="2">
    <location>
        <begin position="1"/>
        <end position="19"/>
    </location>
</feature>
<feature type="chain" id="PRO_5022005893" evidence="2">
    <location>
        <begin position="20"/>
        <end position="331"/>
    </location>
</feature>
<dbReference type="InterPro" id="IPR018389">
    <property type="entry name" value="DctP_fam"/>
</dbReference>
<protein>
    <submittedName>
        <fullName evidence="3">C4-dicarboxylate ABC transporter</fullName>
    </submittedName>
</protein>
<gene>
    <name evidence="3" type="ORF">FL622_12495</name>
</gene>
<dbReference type="Proteomes" id="UP000317155">
    <property type="component" value="Unassembled WGS sequence"/>
</dbReference>
<keyword evidence="4" id="KW-1185">Reference proteome</keyword>
<dbReference type="CDD" id="cd13670">
    <property type="entry name" value="PBP2_TRAP_Tp0957_like"/>
    <property type="match status" value="1"/>
</dbReference>
<dbReference type="OrthoDB" id="9794826at2"/>
<dbReference type="NCBIfam" id="NF037995">
    <property type="entry name" value="TRAP_S1"/>
    <property type="match status" value="1"/>
</dbReference>
<dbReference type="AlphaFoldDB" id="A0A550J913"/>
<evidence type="ECO:0000256" key="1">
    <source>
        <dbReference type="ARBA" id="ARBA00022729"/>
    </source>
</evidence>